<keyword evidence="1" id="KW-0472">Membrane</keyword>
<accession>A0A4Y8ZZ04</accession>
<evidence type="ECO:0000313" key="3">
    <source>
        <dbReference type="Proteomes" id="UP000298213"/>
    </source>
</evidence>
<dbReference type="Proteomes" id="UP000298213">
    <property type="component" value="Unassembled WGS sequence"/>
</dbReference>
<feature type="transmembrane region" description="Helical" evidence="1">
    <location>
        <begin position="151"/>
        <end position="169"/>
    </location>
</feature>
<protein>
    <submittedName>
        <fullName evidence="2">EpsG family protein</fullName>
    </submittedName>
</protein>
<name>A0A4Y8ZZ04_9SPHN</name>
<comment type="caution">
    <text evidence="2">The sequence shown here is derived from an EMBL/GenBank/DDBJ whole genome shotgun (WGS) entry which is preliminary data.</text>
</comment>
<keyword evidence="1" id="KW-1133">Transmembrane helix</keyword>
<evidence type="ECO:0000313" key="2">
    <source>
        <dbReference type="EMBL" id="TFI59906.1"/>
    </source>
</evidence>
<feature type="transmembrane region" description="Helical" evidence="1">
    <location>
        <begin position="219"/>
        <end position="237"/>
    </location>
</feature>
<dbReference type="AlphaFoldDB" id="A0A4Y8ZZ04"/>
<feature type="transmembrane region" description="Helical" evidence="1">
    <location>
        <begin position="274"/>
        <end position="292"/>
    </location>
</feature>
<dbReference type="OrthoDB" id="5373240at2"/>
<feature type="transmembrane region" description="Helical" evidence="1">
    <location>
        <begin position="78"/>
        <end position="101"/>
    </location>
</feature>
<proteinExistence type="predicted"/>
<organism evidence="2 3">
    <name type="scientific">Sphingomonas parva</name>
    <dbReference type="NCBI Taxonomy" id="2555898"/>
    <lineage>
        <taxon>Bacteria</taxon>
        <taxon>Pseudomonadati</taxon>
        <taxon>Pseudomonadota</taxon>
        <taxon>Alphaproteobacteria</taxon>
        <taxon>Sphingomonadales</taxon>
        <taxon>Sphingomonadaceae</taxon>
        <taxon>Sphingomonas</taxon>
    </lineage>
</organism>
<reference evidence="2 3" key="1">
    <citation type="submission" date="2019-03" db="EMBL/GenBank/DDBJ databases">
        <title>Genome sequence of Sphingomonas sp. 17J27-24.</title>
        <authorList>
            <person name="Kim M."/>
            <person name="Maeng S."/>
            <person name="Sathiyaraj S."/>
        </authorList>
    </citation>
    <scope>NUCLEOTIDE SEQUENCE [LARGE SCALE GENOMIC DNA]</scope>
    <source>
        <strain evidence="2 3">17J27-24</strain>
    </source>
</reference>
<evidence type="ECO:0000256" key="1">
    <source>
        <dbReference type="SAM" id="Phobius"/>
    </source>
</evidence>
<sequence length="313" mass="34908">MVGLRYEVGGDWFNYEDIYLNVSYKRFSEALIDSDPAFSVLNWVSHWLGFDIWFVNLTCAALFVWGLVRFARRQSNPWLSILIAVPYLIIVVGMGYTRQAVAIGFILAGLSVVDRASLLRFSFYIIAAATFHKSAIVVLPIVGLAATRQRIVIVPMLAATAALVYYLFVSASVDALMQNYVEAELSSQGAAIRVGMNLPPALVYLLLQRRFGLDDQQRKLWRNFSIASIGALVILMFTDATTAVDRLSLYLIPLQMFVLSRLPDVLGGNGRRNSQVAVGIIGYSALIQYVWLNFAAHSEYWLPYQVYPIGGAV</sequence>
<feature type="transmembrane region" description="Helical" evidence="1">
    <location>
        <begin position="121"/>
        <end position="144"/>
    </location>
</feature>
<feature type="transmembrane region" description="Helical" evidence="1">
    <location>
        <begin position="189"/>
        <end position="207"/>
    </location>
</feature>
<feature type="transmembrane region" description="Helical" evidence="1">
    <location>
        <begin position="52"/>
        <end position="71"/>
    </location>
</feature>
<dbReference type="InterPro" id="IPR049458">
    <property type="entry name" value="EpsG-like"/>
</dbReference>
<keyword evidence="1" id="KW-0812">Transmembrane</keyword>
<dbReference type="Pfam" id="PF14897">
    <property type="entry name" value="EpsG"/>
    <property type="match status" value="1"/>
</dbReference>
<keyword evidence="3" id="KW-1185">Reference proteome</keyword>
<gene>
    <name evidence="2" type="ORF">E2493_01245</name>
</gene>
<dbReference type="EMBL" id="SPDV01000002">
    <property type="protein sequence ID" value="TFI59906.1"/>
    <property type="molecule type" value="Genomic_DNA"/>
</dbReference>